<evidence type="ECO:0000259" key="8">
    <source>
        <dbReference type="PROSITE" id="PS50928"/>
    </source>
</evidence>
<evidence type="ECO:0000313" key="9">
    <source>
        <dbReference type="EMBL" id="RUO79291.1"/>
    </source>
</evidence>
<dbReference type="PROSITE" id="PS50928">
    <property type="entry name" value="ABC_TM1"/>
    <property type="match status" value="1"/>
</dbReference>
<feature type="transmembrane region" description="Helical" evidence="7">
    <location>
        <begin position="337"/>
        <end position="363"/>
    </location>
</feature>
<organism evidence="9 10">
    <name type="scientific">Pseudidiomarina taiwanensis</name>
    <dbReference type="NCBI Taxonomy" id="337250"/>
    <lineage>
        <taxon>Bacteria</taxon>
        <taxon>Pseudomonadati</taxon>
        <taxon>Pseudomonadota</taxon>
        <taxon>Gammaproteobacteria</taxon>
        <taxon>Alteromonadales</taxon>
        <taxon>Idiomarinaceae</taxon>
        <taxon>Pseudidiomarina</taxon>
    </lineage>
</organism>
<evidence type="ECO:0000256" key="1">
    <source>
        <dbReference type="ARBA" id="ARBA00004651"/>
    </source>
</evidence>
<evidence type="ECO:0000256" key="5">
    <source>
        <dbReference type="ARBA" id="ARBA00022989"/>
    </source>
</evidence>
<feature type="transmembrane region" description="Helical" evidence="7">
    <location>
        <begin position="7"/>
        <end position="30"/>
    </location>
</feature>
<feature type="transmembrane region" description="Helical" evidence="7">
    <location>
        <begin position="89"/>
        <end position="111"/>
    </location>
</feature>
<dbReference type="Gene3D" id="1.10.3720.10">
    <property type="entry name" value="MetI-like"/>
    <property type="match status" value="2"/>
</dbReference>
<keyword evidence="5 7" id="KW-1133">Transmembrane helix</keyword>
<evidence type="ECO:0000256" key="6">
    <source>
        <dbReference type="ARBA" id="ARBA00023136"/>
    </source>
</evidence>
<proteinExistence type="predicted"/>
<accession>A0A432ZN54</accession>
<keyword evidence="10" id="KW-1185">Reference proteome</keyword>
<protein>
    <recommendedName>
        <fullName evidence="8">ABC transmembrane type-1 domain-containing protein</fullName>
    </recommendedName>
</protein>
<evidence type="ECO:0000256" key="2">
    <source>
        <dbReference type="ARBA" id="ARBA00022448"/>
    </source>
</evidence>
<comment type="caution">
    <text evidence="9">The sequence shown here is derived from an EMBL/GenBank/DDBJ whole genome shotgun (WGS) entry which is preliminary data.</text>
</comment>
<dbReference type="GO" id="GO:0055085">
    <property type="term" value="P:transmembrane transport"/>
    <property type="evidence" value="ECO:0007669"/>
    <property type="project" value="InterPro"/>
</dbReference>
<evidence type="ECO:0000256" key="7">
    <source>
        <dbReference type="SAM" id="Phobius"/>
    </source>
</evidence>
<keyword evidence="2" id="KW-0813">Transport</keyword>
<keyword evidence="3" id="KW-1003">Cell membrane</keyword>
<reference evidence="9 10" key="1">
    <citation type="journal article" date="2011" name="Front. Microbiol.">
        <title>Genomic signatures of strain selection and enhancement in Bacillus atrophaeus var. globigii, a historical biowarfare simulant.</title>
        <authorList>
            <person name="Gibbons H.S."/>
            <person name="Broomall S.M."/>
            <person name="McNew L.A."/>
            <person name="Daligault H."/>
            <person name="Chapman C."/>
            <person name="Bruce D."/>
            <person name="Karavis M."/>
            <person name="Krepps M."/>
            <person name="McGregor P.A."/>
            <person name="Hong C."/>
            <person name="Park K.H."/>
            <person name="Akmal A."/>
            <person name="Feldman A."/>
            <person name="Lin J.S."/>
            <person name="Chang W.E."/>
            <person name="Higgs B.W."/>
            <person name="Demirev P."/>
            <person name="Lindquist J."/>
            <person name="Liem A."/>
            <person name="Fochler E."/>
            <person name="Read T.D."/>
            <person name="Tapia R."/>
            <person name="Johnson S."/>
            <person name="Bishop-Lilly K.A."/>
            <person name="Detter C."/>
            <person name="Han C."/>
            <person name="Sozhamannan S."/>
            <person name="Rosenzweig C.N."/>
            <person name="Skowronski E.W."/>
        </authorList>
    </citation>
    <scope>NUCLEOTIDE SEQUENCE [LARGE SCALE GENOMIC DNA]</scope>
    <source>
        <strain evidence="9 10">PIT1</strain>
    </source>
</reference>
<feature type="transmembrane region" description="Helical" evidence="7">
    <location>
        <begin position="406"/>
        <end position="426"/>
    </location>
</feature>
<dbReference type="Proteomes" id="UP000288279">
    <property type="component" value="Unassembled WGS sequence"/>
</dbReference>
<gene>
    <name evidence="9" type="ORF">CWI83_01905</name>
</gene>
<dbReference type="EMBL" id="PIQG01000001">
    <property type="protein sequence ID" value="RUO79291.1"/>
    <property type="molecule type" value="Genomic_DNA"/>
</dbReference>
<dbReference type="InterPro" id="IPR000515">
    <property type="entry name" value="MetI-like"/>
</dbReference>
<comment type="subcellular location">
    <subcellularLocation>
        <location evidence="1">Cell membrane</location>
        <topology evidence="1">Multi-pass membrane protein</topology>
    </subcellularLocation>
</comment>
<evidence type="ECO:0000256" key="3">
    <source>
        <dbReference type="ARBA" id="ARBA00022475"/>
    </source>
</evidence>
<dbReference type="SUPFAM" id="SSF161098">
    <property type="entry name" value="MetI-like"/>
    <property type="match status" value="2"/>
</dbReference>
<dbReference type="PANTHER" id="PTHR30183">
    <property type="entry name" value="MOLYBDENUM TRANSPORT SYSTEM PERMEASE PROTEIN MODB"/>
    <property type="match status" value="1"/>
</dbReference>
<feature type="transmembrane region" description="Helical" evidence="7">
    <location>
        <begin position="375"/>
        <end position="400"/>
    </location>
</feature>
<dbReference type="GO" id="GO:0005886">
    <property type="term" value="C:plasma membrane"/>
    <property type="evidence" value="ECO:0007669"/>
    <property type="project" value="UniProtKB-SubCell"/>
</dbReference>
<feature type="domain" description="ABC transmembrane type-1" evidence="8">
    <location>
        <begin position="53"/>
        <end position="259"/>
    </location>
</feature>
<sequence>MARSLPIIVATSWVGFCLVLPVLGVLLLIGDGLWRVLGRGAELLSSFFEVPGLLSMVGQSLGTALISVFISFVLVLLTLPHTLQRSQSWFARVLIGMPHLVVAIGLVWLLAPTGWLWRVFGATEPSITLFEQQSLISLWLVLVLKEFPFLWLVAGIALKRLPVANWFVQGRALGRTDAQIWWLVVVPAVVRQLRLALIIVAVYSASVVDVALLLGPQSPPLFAVQVYQWFMDFGPQRADYARWGSILLLALSLLLVGIVVLHERVFLWLTARGLSRSRVLGLPPAWLPQVMLTVLLCLLVLIVFQLLILTGARGWFFPQLWPASWELQQVLQTVQNLAPTILSSFLLAAVVSVLATVTVVLLTELQRHYQKQVSLTLVLLPLLLPQIILLLGWQSAYFLFSNTPHWAWIVLCHLPFSIAYTFIVYAPIEALYPQRTLVVAQSLGHSYWQAWWRLKARSLARVIGFSFGFAAVIALAQYLPVQMTAAGRVQTLTTEFVSLASGGIRPEVVTIGLVLTLVSFIALSLQTVKGDTQS</sequence>
<name>A0A432ZN54_9GAMM</name>
<feature type="transmembrane region" description="Helical" evidence="7">
    <location>
        <begin position="246"/>
        <end position="269"/>
    </location>
</feature>
<evidence type="ECO:0000313" key="10">
    <source>
        <dbReference type="Proteomes" id="UP000288279"/>
    </source>
</evidence>
<dbReference type="OrthoDB" id="7852521at2"/>
<dbReference type="RefSeq" id="WP_126824959.1">
    <property type="nucleotide sequence ID" value="NZ_PIQG01000001.1"/>
</dbReference>
<feature type="transmembrane region" description="Helical" evidence="7">
    <location>
        <begin position="508"/>
        <end position="528"/>
    </location>
</feature>
<dbReference type="PANTHER" id="PTHR30183:SF6">
    <property type="entry name" value="INNER MEMBRANE ABC TRANSPORTER PERMEASE PROTEIN YNJC"/>
    <property type="match status" value="1"/>
</dbReference>
<feature type="transmembrane region" description="Helical" evidence="7">
    <location>
        <begin position="459"/>
        <end position="479"/>
    </location>
</feature>
<feature type="transmembrane region" description="Helical" evidence="7">
    <location>
        <begin position="50"/>
        <end position="77"/>
    </location>
</feature>
<evidence type="ECO:0000256" key="4">
    <source>
        <dbReference type="ARBA" id="ARBA00022692"/>
    </source>
</evidence>
<keyword evidence="6 7" id="KW-0472">Membrane</keyword>
<feature type="transmembrane region" description="Helical" evidence="7">
    <location>
        <begin position="290"/>
        <end position="317"/>
    </location>
</feature>
<keyword evidence="4 7" id="KW-0812">Transmembrane</keyword>
<dbReference type="InterPro" id="IPR035906">
    <property type="entry name" value="MetI-like_sf"/>
</dbReference>
<dbReference type="AlphaFoldDB" id="A0A432ZN54"/>